<keyword evidence="5" id="KW-0269">Exonuclease</keyword>
<dbReference type="GO" id="GO:0008296">
    <property type="term" value="F:3'-5'-DNA exonuclease activity"/>
    <property type="evidence" value="ECO:0007669"/>
    <property type="project" value="TreeGrafter"/>
</dbReference>
<evidence type="ECO:0000313" key="11">
    <source>
        <dbReference type="Proteomes" id="UP001159428"/>
    </source>
</evidence>
<dbReference type="InterPro" id="IPR040393">
    <property type="entry name" value="TREX1/2"/>
</dbReference>
<dbReference type="GO" id="GO:0046872">
    <property type="term" value="F:metal ion binding"/>
    <property type="evidence" value="ECO:0007669"/>
    <property type="project" value="UniProtKB-KW"/>
</dbReference>
<dbReference type="SUPFAM" id="SSF53098">
    <property type="entry name" value="Ribonuclease H-like"/>
    <property type="match status" value="1"/>
</dbReference>
<sequence length="713" mass="79386">MLLKVVPLFCTAQPFLRITLIATSKMAAVLPANVKRTDKGRFCRAKAFIRNKNAANRLTASWSALKKQENEKSVRDLEVCSGFPLRGRRVVELNVLAEALDWGCEACGAALRLSNCIKETVSGLGSLVYICCSNSECGETNICRTNKTHRSTGTTRGRPIFDVNTKLAAGMLHVNELLSSINVPSLGESTLKAREREVGPQIEKLAKESCLESLESERNLWKEDNEKENVAIGASFDMGWQKREKAHNSLTGVGSMVGLKTGKVICYGSRSKRCATCETASRQSKKPRIHDCRLNWEGSSKAMEADVCVDLVKRKNAVVSVLVGDDDSSTISKVRKNVEHEVEKWSDVVHTKRSFGSSLYCIKTQNKSLTDMDLTDKSLRQSLEKIIEVYASNAKKLAPLGLSQANEALNNTIGSKAPKIRHYGSSESNNFRVACAVGQKNLGHSYVSQVNRYNIMSILKMDKRILNLKEKQKTREYKKKRIEKKEKRLKKTKQLENREGQQYSSGMGFDGHNATQEIPAPPASPKMEKVLLSKDHHQIIFDLETPGRGNDAEILIAATDGKDDFSIYVKPCHVISPEASAVNKLTFQRGMLFYDGKPITDVAIDVALKKLIEWLKSRMPCILVAHNCKSFDARFLVQAAEKNGVMDDLAKTVSGFTDSLPAFRELLPERKSHGQENLVQDLLCKSYEAHSALADVQTLYQLVNKTTTLFYVL</sequence>
<dbReference type="AlphaFoldDB" id="A0AAU9W769"/>
<evidence type="ECO:0000256" key="7">
    <source>
        <dbReference type="ARBA" id="ARBA00025769"/>
    </source>
</evidence>
<evidence type="ECO:0000313" key="10">
    <source>
        <dbReference type="EMBL" id="CAH3103399.1"/>
    </source>
</evidence>
<reference evidence="10 11" key="1">
    <citation type="submission" date="2022-05" db="EMBL/GenBank/DDBJ databases">
        <authorList>
            <consortium name="Genoscope - CEA"/>
            <person name="William W."/>
        </authorList>
    </citation>
    <scope>NUCLEOTIDE SEQUENCE [LARGE SCALE GENOMIC DNA]</scope>
</reference>
<evidence type="ECO:0000256" key="8">
    <source>
        <dbReference type="SAM" id="Coils"/>
    </source>
</evidence>
<proteinExistence type="inferred from homology"/>
<dbReference type="Pfam" id="PF00929">
    <property type="entry name" value="RNase_T"/>
    <property type="match status" value="1"/>
</dbReference>
<evidence type="ECO:0000259" key="9">
    <source>
        <dbReference type="SMART" id="SM00479"/>
    </source>
</evidence>
<dbReference type="GO" id="GO:0006308">
    <property type="term" value="P:DNA catabolic process"/>
    <property type="evidence" value="ECO:0007669"/>
    <property type="project" value="TreeGrafter"/>
</dbReference>
<gene>
    <name evidence="10" type="ORF">PMEA_00035106</name>
</gene>
<feature type="coiled-coil region" evidence="8">
    <location>
        <begin position="468"/>
        <end position="499"/>
    </location>
</feature>
<evidence type="ECO:0000256" key="6">
    <source>
        <dbReference type="ARBA" id="ARBA00022842"/>
    </source>
</evidence>
<keyword evidence="8" id="KW-0175">Coiled coil</keyword>
<dbReference type="InterPro" id="IPR049012">
    <property type="entry name" value="Mutator_transp_dom"/>
</dbReference>
<dbReference type="Pfam" id="PF20700">
    <property type="entry name" value="Mutator"/>
    <property type="match status" value="1"/>
</dbReference>
<evidence type="ECO:0000256" key="5">
    <source>
        <dbReference type="ARBA" id="ARBA00022839"/>
    </source>
</evidence>
<dbReference type="PANTHER" id="PTHR13058">
    <property type="entry name" value="THREE PRIME REPAIR EXONUCLEASE 1, 2"/>
    <property type="match status" value="1"/>
</dbReference>
<keyword evidence="4" id="KW-0378">Hydrolase</keyword>
<dbReference type="PANTHER" id="PTHR13058:SF22">
    <property type="entry name" value="EXODEOXYRIBONUCLEASE III"/>
    <property type="match status" value="1"/>
</dbReference>
<feature type="domain" description="Exonuclease" evidence="9">
    <location>
        <begin position="537"/>
        <end position="712"/>
    </location>
</feature>
<keyword evidence="6" id="KW-0460">Magnesium</keyword>
<evidence type="ECO:0000256" key="4">
    <source>
        <dbReference type="ARBA" id="ARBA00022801"/>
    </source>
</evidence>
<comment type="similarity">
    <text evidence="7">Belongs to the exonuclease superfamily. TREX family.</text>
</comment>
<dbReference type="EMBL" id="CALNXJ010000009">
    <property type="protein sequence ID" value="CAH3103399.1"/>
    <property type="molecule type" value="Genomic_DNA"/>
</dbReference>
<dbReference type="InterPro" id="IPR012337">
    <property type="entry name" value="RNaseH-like_sf"/>
</dbReference>
<evidence type="ECO:0000256" key="3">
    <source>
        <dbReference type="ARBA" id="ARBA00022723"/>
    </source>
</evidence>
<name>A0AAU9W769_9CNID</name>
<keyword evidence="2" id="KW-0540">Nuclease</keyword>
<evidence type="ECO:0000256" key="1">
    <source>
        <dbReference type="ARBA" id="ARBA00001946"/>
    </source>
</evidence>
<evidence type="ECO:0000256" key="2">
    <source>
        <dbReference type="ARBA" id="ARBA00022722"/>
    </source>
</evidence>
<keyword evidence="3" id="KW-0479">Metal-binding</keyword>
<organism evidence="10 11">
    <name type="scientific">Pocillopora meandrina</name>
    <dbReference type="NCBI Taxonomy" id="46732"/>
    <lineage>
        <taxon>Eukaryota</taxon>
        <taxon>Metazoa</taxon>
        <taxon>Cnidaria</taxon>
        <taxon>Anthozoa</taxon>
        <taxon>Hexacorallia</taxon>
        <taxon>Scleractinia</taxon>
        <taxon>Astrocoeniina</taxon>
        <taxon>Pocilloporidae</taxon>
        <taxon>Pocillopora</taxon>
    </lineage>
</organism>
<accession>A0AAU9W769</accession>
<protein>
    <recommendedName>
        <fullName evidence="9">Exonuclease domain-containing protein</fullName>
    </recommendedName>
</protein>
<dbReference type="InterPro" id="IPR036397">
    <property type="entry name" value="RNaseH_sf"/>
</dbReference>
<comment type="cofactor">
    <cofactor evidence="1">
        <name>Mg(2+)</name>
        <dbReference type="ChEBI" id="CHEBI:18420"/>
    </cofactor>
</comment>
<comment type="caution">
    <text evidence="10">The sequence shown here is derived from an EMBL/GenBank/DDBJ whole genome shotgun (WGS) entry which is preliminary data.</text>
</comment>
<dbReference type="GO" id="GO:0005737">
    <property type="term" value="C:cytoplasm"/>
    <property type="evidence" value="ECO:0007669"/>
    <property type="project" value="TreeGrafter"/>
</dbReference>
<dbReference type="SMART" id="SM00479">
    <property type="entry name" value="EXOIII"/>
    <property type="match status" value="1"/>
</dbReference>
<dbReference type="CDD" id="cd06127">
    <property type="entry name" value="DEDDh"/>
    <property type="match status" value="1"/>
</dbReference>
<dbReference type="Proteomes" id="UP001159428">
    <property type="component" value="Unassembled WGS sequence"/>
</dbReference>
<dbReference type="GO" id="GO:0003676">
    <property type="term" value="F:nucleic acid binding"/>
    <property type="evidence" value="ECO:0007669"/>
    <property type="project" value="InterPro"/>
</dbReference>
<keyword evidence="11" id="KW-1185">Reference proteome</keyword>
<dbReference type="InterPro" id="IPR013520">
    <property type="entry name" value="Ribonucl_H"/>
</dbReference>
<dbReference type="Gene3D" id="3.30.420.10">
    <property type="entry name" value="Ribonuclease H-like superfamily/Ribonuclease H"/>
    <property type="match status" value="1"/>
</dbReference>